<proteinExistence type="predicted"/>
<dbReference type="Proteomes" id="UP001255416">
    <property type="component" value="Unassembled WGS sequence"/>
</dbReference>
<sequence length="60" mass="6751">MEATKTAEYARALYQVHGDLAEAEAARKARECDDEGKTREAEDWAAVRRSIRQLRGANQS</sequence>
<accession>A0ABU3VDX1</accession>
<dbReference type="EMBL" id="JASMWN010000007">
    <property type="protein sequence ID" value="MDU9004380.1"/>
    <property type="molecule type" value="Genomic_DNA"/>
</dbReference>
<evidence type="ECO:0000313" key="2">
    <source>
        <dbReference type="Proteomes" id="UP001255416"/>
    </source>
</evidence>
<protein>
    <submittedName>
        <fullName evidence="1">Uncharacterized protein</fullName>
    </submittedName>
</protein>
<reference evidence="2" key="1">
    <citation type="submission" date="2023-05" db="EMBL/GenBank/DDBJ databases">
        <title>Sedimentitalea sp. nov. JM2-8.</title>
        <authorList>
            <person name="Huang J."/>
        </authorList>
    </citation>
    <scope>NUCLEOTIDE SEQUENCE [LARGE SCALE GENOMIC DNA]</scope>
    <source>
        <strain evidence="2">KHS03</strain>
    </source>
</reference>
<organism evidence="1 2">
    <name type="scientific">Sedimentitalea todarodis</name>
    <dbReference type="NCBI Taxonomy" id="1631240"/>
    <lineage>
        <taxon>Bacteria</taxon>
        <taxon>Pseudomonadati</taxon>
        <taxon>Pseudomonadota</taxon>
        <taxon>Alphaproteobacteria</taxon>
        <taxon>Rhodobacterales</taxon>
        <taxon>Paracoccaceae</taxon>
        <taxon>Sedimentitalea</taxon>
    </lineage>
</organism>
<evidence type="ECO:0000313" key="1">
    <source>
        <dbReference type="EMBL" id="MDU9004380.1"/>
    </source>
</evidence>
<name>A0ABU3VDX1_9RHOB</name>
<dbReference type="RefSeq" id="WP_316776050.1">
    <property type="nucleotide sequence ID" value="NZ_JASMWN010000007.1"/>
</dbReference>
<keyword evidence="2" id="KW-1185">Reference proteome</keyword>
<comment type="caution">
    <text evidence="1">The sequence shown here is derived from an EMBL/GenBank/DDBJ whole genome shotgun (WGS) entry which is preliminary data.</text>
</comment>
<gene>
    <name evidence="1" type="ORF">QO231_11015</name>
</gene>